<reference evidence="2" key="1">
    <citation type="submission" date="2021-01" db="EMBL/GenBank/DDBJ databases">
        <title>Whole genome shotgun sequence of Acrocarpospora phusangensis NBRC 108782.</title>
        <authorList>
            <person name="Komaki H."/>
            <person name="Tamura T."/>
        </authorList>
    </citation>
    <scope>NUCLEOTIDE SEQUENCE</scope>
    <source>
        <strain evidence="2">NBRC 108782</strain>
    </source>
</reference>
<keyword evidence="3" id="KW-1185">Reference proteome</keyword>
<protein>
    <submittedName>
        <fullName evidence="2">Uncharacterized protein</fullName>
    </submittedName>
</protein>
<organism evidence="2 3">
    <name type="scientific">Acrocarpospora phusangensis</name>
    <dbReference type="NCBI Taxonomy" id="1070424"/>
    <lineage>
        <taxon>Bacteria</taxon>
        <taxon>Bacillati</taxon>
        <taxon>Actinomycetota</taxon>
        <taxon>Actinomycetes</taxon>
        <taxon>Streptosporangiales</taxon>
        <taxon>Streptosporangiaceae</taxon>
        <taxon>Acrocarpospora</taxon>
    </lineage>
</organism>
<evidence type="ECO:0000313" key="2">
    <source>
        <dbReference type="EMBL" id="GIH21814.1"/>
    </source>
</evidence>
<feature type="region of interest" description="Disordered" evidence="1">
    <location>
        <begin position="503"/>
        <end position="523"/>
    </location>
</feature>
<evidence type="ECO:0000256" key="1">
    <source>
        <dbReference type="SAM" id="MobiDB-lite"/>
    </source>
</evidence>
<accession>A0A919UH99</accession>
<dbReference type="InterPro" id="IPR059206">
    <property type="entry name" value="Sll1717-like"/>
</dbReference>
<dbReference type="NCBIfam" id="NF047389">
    <property type="entry name" value="ATPase_Sll1717"/>
    <property type="match status" value="1"/>
</dbReference>
<sequence>MSANGLDALFTMKNPLGPIAISDRESLPVLRALYDTRVNLHLQSETSPPTFIVGRRGSGKTSLLLSREFDAQTLSVRLSAAGVFSRIQAAVRLIGDSMMLTVEGVAQIWEMLLWAPVITRLVVSQPPSPADPPRARQLLWDETAAIRHHLGDPATQDDDALDFATLRLIDHVKNGGTSISLENLRRGFRLGRRPWSEAVDVAGELIRARRTPVFVLIDSLEDIGGHIEPIQSCLQGLFHLVGGIGLRTGRTGFRVQCCFPSELWPALVHVAANPVKDFSGRMVLRWHWKDLVKAVGGRLHTFLRLHFPGELKGLPAADPEELVYRLLPPSLTSPTGRAEPTIAYLLRHTQLLPRQVLYVFNEALHRSIASTGRPYLRAEHLLATIAETEVTLCAEVFSAHRFRYPQAHAVARRLIPYLPFRFDDPYLHRMCNRAGIRAEFGLGYLEVREMFTDVGVIGRFQDETERYLRAEFAYAAEGQMVLSPDEEYCLHPLFVRRYNAKDVRSPQKGGKPVYPSGTPEGAP</sequence>
<proteinExistence type="predicted"/>
<comment type="caution">
    <text evidence="2">The sequence shown here is derived from an EMBL/GenBank/DDBJ whole genome shotgun (WGS) entry which is preliminary data.</text>
</comment>
<name>A0A919UH99_9ACTN</name>
<dbReference type="Proteomes" id="UP000640052">
    <property type="component" value="Unassembled WGS sequence"/>
</dbReference>
<dbReference type="EMBL" id="BOOA01000001">
    <property type="protein sequence ID" value="GIH21814.1"/>
    <property type="molecule type" value="Genomic_DNA"/>
</dbReference>
<dbReference type="RefSeq" id="WP_204038690.1">
    <property type="nucleotide sequence ID" value="NZ_BOOA01000001.1"/>
</dbReference>
<evidence type="ECO:0000313" key="3">
    <source>
        <dbReference type="Proteomes" id="UP000640052"/>
    </source>
</evidence>
<dbReference type="AlphaFoldDB" id="A0A919UH99"/>
<gene>
    <name evidence="2" type="ORF">Aph01nite_01240</name>
</gene>